<accession>A0A1C4FG91</accession>
<dbReference type="RefSeq" id="WP_089714308.1">
    <property type="nucleotide sequence ID" value="NZ_FMAR01000014.1"/>
</dbReference>
<dbReference type="OrthoDB" id="678347at2"/>
<evidence type="ECO:0000313" key="2">
    <source>
        <dbReference type="Proteomes" id="UP000242818"/>
    </source>
</evidence>
<protein>
    <submittedName>
        <fullName evidence="1">Uncharacterized protein</fullName>
    </submittedName>
</protein>
<dbReference type="EMBL" id="FMAR01000014">
    <property type="protein sequence ID" value="SCC55037.1"/>
    <property type="molecule type" value="Genomic_DNA"/>
</dbReference>
<reference evidence="1 2" key="1">
    <citation type="submission" date="2016-08" db="EMBL/GenBank/DDBJ databases">
        <authorList>
            <person name="Seilhamer J.J."/>
        </authorList>
    </citation>
    <scope>NUCLEOTIDE SEQUENCE [LARGE SCALE GENOMIC DNA]</scope>
    <source>
        <strain evidence="1 2">A37T2</strain>
    </source>
</reference>
<sequence>MAEKEIQTILSALKALETKFDHRFDVVEERLGDIEGQLKRIEIWTPYNSNQDTVAELAALKK</sequence>
<dbReference type="AlphaFoldDB" id="A0A1C4FG91"/>
<dbReference type="Proteomes" id="UP000242818">
    <property type="component" value="Unassembled WGS sequence"/>
</dbReference>
<keyword evidence="2" id="KW-1185">Reference proteome</keyword>
<dbReference type="STRING" id="1335309.GA0116948_11437"/>
<organism evidence="1 2">
    <name type="scientific">Chitinophaga costaii</name>
    <dbReference type="NCBI Taxonomy" id="1335309"/>
    <lineage>
        <taxon>Bacteria</taxon>
        <taxon>Pseudomonadati</taxon>
        <taxon>Bacteroidota</taxon>
        <taxon>Chitinophagia</taxon>
        <taxon>Chitinophagales</taxon>
        <taxon>Chitinophagaceae</taxon>
        <taxon>Chitinophaga</taxon>
    </lineage>
</organism>
<evidence type="ECO:0000313" key="1">
    <source>
        <dbReference type="EMBL" id="SCC55037.1"/>
    </source>
</evidence>
<proteinExistence type="predicted"/>
<name>A0A1C4FG91_9BACT</name>
<gene>
    <name evidence="1" type="ORF">GA0116948_11437</name>
</gene>